<dbReference type="Gene3D" id="3.40.50.720">
    <property type="entry name" value="NAD(P)-binding Rossmann-like Domain"/>
    <property type="match status" value="2"/>
</dbReference>
<dbReference type="Proteomes" id="UP000289708">
    <property type="component" value="Unassembled WGS sequence"/>
</dbReference>
<feature type="domain" description="D-isomer specific 2-hydroxyacid dehydrogenase catalytic" evidence="5">
    <location>
        <begin position="32"/>
        <end position="312"/>
    </location>
</feature>
<keyword evidence="8" id="KW-1185">Reference proteome</keyword>
<gene>
    <name evidence="7" type="ORF">EK403_17950</name>
</gene>
<dbReference type="GO" id="GO:0006564">
    <property type="term" value="P:L-serine biosynthetic process"/>
    <property type="evidence" value="ECO:0007669"/>
    <property type="project" value="UniProtKB-ARBA"/>
</dbReference>
<dbReference type="InterPro" id="IPR006139">
    <property type="entry name" value="D-isomer_2_OHA_DH_cat_dom"/>
</dbReference>
<dbReference type="RefSeq" id="WP_128778839.1">
    <property type="nucleotide sequence ID" value="NZ_RYFI01000020.1"/>
</dbReference>
<dbReference type="Pfam" id="PF02826">
    <property type="entry name" value="2-Hacid_dh_C"/>
    <property type="match status" value="1"/>
</dbReference>
<evidence type="ECO:0000313" key="7">
    <source>
        <dbReference type="EMBL" id="RXF69864.1"/>
    </source>
</evidence>
<organism evidence="7 8">
    <name type="scientific">Hansschlegelia zhihuaiae</name>
    <dbReference type="NCBI Taxonomy" id="405005"/>
    <lineage>
        <taxon>Bacteria</taxon>
        <taxon>Pseudomonadati</taxon>
        <taxon>Pseudomonadota</taxon>
        <taxon>Alphaproteobacteria</taxon>
        <taxon>Hyphomicrobiales</taxon>
        <taxon>Methylopilaceae</taxon>
        <taxon>Hansschlegelia</taxon>
    </lineage>
</organism>
<dbReference type="EMBL" id="RYFI01000020">
    <property type="protein sequence ID" value="RXF69864.1"/>
    <property type="molecule type" value="Genomic_DNA"/>
</dbReference>
<dbReference type="InterPro" id="IPR029753">
    <property type="entry name" value="D-isomer_DH_CS"/>
</dbReference>
<sequence>MPRIVISEFMDEAAIREGLAGFDVLYDPKLVDDPAALEAAAADADALIVRNRTQVRGALLNSATKLKCVGRLGVGLDNIDVEACRARGIAVFPATGANDVSVAEYVVGAAILLLRGAYASTAEVAAGAWPRNALSNGREISGKRLGLVGYGSIARETARRAAALGMSVAAHDPYLKPDDPAWRPDFGPVEPFALDDLVATSDVLSLHVPLTDGTRGMIDAAAISRMKPGAILINAARGGVVDEAAVAAALKSGALGGAALDVFDTEPLKGGAASVFAGCPNLVLTPHIAGVTAESNVRVSGVTAASVAKHLRSL</sequence>
<dbReference type="OrthoDB" id="9793626at2"/>
<comment type="similarity">
    <text evidence="1 4">Belongs to the D-isomer specific 2-hydroxyacid dehydrogenase family.</text>
</comment>
<evidence type="ECO:0000313" key="8">
    <source>
        <dbReference type="Proteomes" id="UP000289708"/>
    </source>
</evidence>
<dbReference type="SUPFAM" id="SSF52283">
    <property type="entry name" value="Formate/glycerate dehydrogenase catalytic domain-like"/>
    <property type="match status" value="1"/>
</dbReference>
<accession>A0A4Q0M9N7</accession>
<dbReference type="GO" id="GO:0004617">
    <property type="term" value="F:phosphoglycerate dehydrogenase activity"/>
    <property type="evidence" value="ECO:0007669"/>
    <property type="project" value="UniProtKB-ARBA"/>
</dbReference>
<dbReference type="PROSITE" id="PS00671">
    <property type="entry name" value="D_2_HYDROXYACID_DH_3"/>
    <property type="match status" value="1"/>
</dbReference>
<evidence type="ECO:0000256" key="1">
    <source>
        <dbReference type="ARBA" id="ARBA00005854"/>
    </source>
</evidence>
<evidence type="ECO:0000256" key="4">
    <source>
        <dbReference type="RuleBase" id="RU003719"/>
    </source>
</evidence>
<dbReference type="InterPro" id="IPR050223">
    <property type="entry name" value="D-isomer_2-hydroxyacid_DH"/>
</dbReference>
<proteinExistence type="inferred from homology"/>
<keyword evidence="2 4" id="KW-0560">Oxidoreductase</keyword>
<dbReference type="AlphaFoldDB" id="A0A4Q0M9N7"/>
<keyword evidence="3" id="KW-0520">NAD</keyword>
<feature type="domain" description="D-isomer specific 2-hydroxyacid dehydrogenase NAD-binding" evidence="6">
    <location>
        <begin position="108"/>
        <end position="289"/>
    </location>
</feature>
<dbReference type="PANTHER" id="PTHR10996">
    <property type="entry name" value="2-HYDROXYACID DEHYDROGENASE-RELATED"/>
    <property type="match status" value="1"/>
</dbReference>
<evidence type="ECO:0000256" key="2">
    <source>
        <dbReference type="ARBA" id="ARBA00023002"/>
    </source>
</evidence>
<dbReference type="InterPro" id="IPR036291">
    <property type="entry name" value="NAD(P)-bd_dom_sf"/>
</dbReference>
<protein>
    <submittedName>
        <fullName evidence="7">3-phosphoglycerate dehydrogenase</fullName>
    </submittedName>
</protein>
<name>A0A4Q0M9N7_9HYPH</name>
<evidence type="ECO:0000256" key="3">
    <source>
        <dbReference type="ARBA" id="ARBA00023027"/>
    </source>
</evidence>
<dbReference type="GO" id="GO:0047545">
    <property type="term" value="F:(S)-2-hydroxyglutarate dehydrogenase activity"/>
    <property type="evidence" value="ECO:0007669"/>
    <property type="project" value="UniProtKB-ARBA"/>
</dbReference>
<dbReference type="Pfam" id="PF00389">
    <property type="entry name" value="2-Hacid_dh"/>
    <property type="match status" value="1"/>
</dbReference>
<evidence type="ECO:0000259" key="5">
    <source>
        <dbReference type="Pfam" id="PF00389"/>
    </source>
</evidence>
<comment type="caution">
    <text evidence="7">The sequence shown here is derived from an EMBL/GenBank/DDBJ whole genome shotgun (WGS) entry which is preliminary data.</text>
</comment>
<dbReference type="SUPFAM" id="SSF51735">
    <property type="entry name" value="NAD(P)-binding Rossmann-fold domains"/>
    <property type="match status" value="1"/>
</dbReference>
<dbReference type="FunFam" id="3.40.50.720:FF:000041">
    <property type="entry name" value="D-3-phosphoglycerate dehydrogenase"/>
    <property type="match status" value="1"/>
</dbReference>
<dbReference type="PROSITE" id="PS00670">
    <property type="entry name" value="D_2_HYDROXYACID_DH_2"/>
    <property type="match status" value="1"/>
</dbReference>
<evidence type="ECO:0000259" key="6">
    <source>
        <dbReference type="Pfam" id="PF02826"/>
    </source>
</evidence>
<reference evidence="7 8" key="1">
    <citation type="submission" date="2018-12" db="EMBL/GenBank/DDBJ databases">
        <title>bacterium Hansschlegelia zhihuaiae S113.</title>
        <authorList>
            <person name="He J."/>
        </authorList>
    </citation>
    <scope>NUCLEOTIDE SEQUENCE [LARGE SCALE GENOMIC DNA]</scope>
    <source>
        <strain evidence="7 8">S 113</strain>
    </source>
</reference>
<dbReference type="GO" id="GO:0051287">
    <property type="term" value="F:NAD binding"/>
    <property type="evidence" value="ECO:0007669"/>
    <property type="project" value="InterPro"/>
</dbReference>
<dbReference type="InterPro" id="IPR006140">
    <property type="entry name" value="D-isomer_DH_NAD-bd"/>
</dbReference>